<protein>
    <submittedName>
        <fullName evidence="2">Phage antirepressor protein</fullName>
    </submittedName>
</protein>
<dbReference type="SMART" id="SM01040">
    <property type="entry name" value="Bro-N"/>
    <property type="match status" value="1"/>
</dbReference>
<dbReference type="Proteomes" id="UP000198145">
    <property type="component" value="Unassembled WGS sequence"/>
</dbReference>
<evidence type="ECO:0000259" key="1">
    <source>
        <dbReference type="PROSITE" id="PS51750"/>
    </source>
</evidence>
<evidence type="ECO:0000313" key="3">
    <source>
        <dbReference type="Proteomes" id="UP000198145"/>
    </source>
</evidence>
<proteinExistence type="predicted"/>
<evidence type="ECO:0000313" key="2">
    <source>
        <dbReference type="EMBL" id="OWP48011.1"/>
    </source>
</evidence>
<name>A0A246F4E5_PSENT</name>
<accession>A0A246F4E5</accession>
<comment type="caution">
    <text evidence="2">The sequence shown here is derived from an EMBL/GenBank/DDBJ whole genome shotgun (WGS) entry which is preliminary data.</text>
</comment>
<gene>
    <name evidence="2" type="ORF">CEG18_26180</name>
</gene>
<dbReference type="PANTHER" id="PTHR36180">
    <property type="entry name" value="DNA-BINDING PROTEIN-RELATED-RELATED"/>
    <property type="match status" value="1"/>
</dbReference>
<dbReference type="AlphaFoldDB" id="A0A246F4E5"/>
<dbReference type="PROSITE" id="PS51750">
    <property type="entry name" value="BRO_N"/>
    <property type="match status" value="1"/>
</dbReference>
<sequence>MNNEALNATVFMRHQRPLRALMLEDQPWFSVRDLGVLIGHDAEQYAAHRLDPDLRQKVRLQTQTGEEDAWIVSEGGFFFLLTRYRHPENRSLRQWITQEVIPALRGPTLPVQHPRRSLLRWENRDIALLEWNDQLWVRYSDVPQLLQPKPESAPRTGWRHPLRWLTGA</sequence>
<dbReference type="EMBL" id="NJBA01000011">
    <property type="protein sequence ID" value="OWP48011.1"/>
    <property type="molecule type" value="Genomic_DNA"/>
</dbReference>
<dbReference type="Pfam" id="PF02498">
    <property type="entry name" value="Bro-N"/>
    <property type="match status" value="1"/>
</dbReference>
<dbReference type="PANTHER" id="PTHR36180:SF2">
    <property type="entry name" value="BRO FAMILY PROTEIN"/>
    <property type="match status" value="1"/>
</dbReference>
<reference evidence="2 3" key="1">
    <citation type="submission" date="2017-06" db="EMBL/GenBank/DDBJ databases">
        <title>Draft genome of Pseudomonas nitroreducens DF05.</title>
        <authorList>
            <person name="Iyer R."/>
        </authorList>
    </citation>
    <scope>NUCLEOTIDE SEQUENCE [LARGE SCALE GENOMIC DNA]</scope>
    <source>
        <strain evidence="2 3">DF05</strain>
    </source>
</reference>
<organism evidence="2 3">
    <name type="scientific">Pseudomonas nitroreducens</name>
    <dbReference type="NCBI Taxonomy" id="46680"/>
    <lineage>
        <taxon>Bacteria</taxon>
        <taxon>Pseudomonadati</taxon>
        <taxon>Pseudomonadota</taxon>
        <taxon>Gammaproteobacteria</taxon>
        <taxon>Pseudomonadales</taxon>
        <taxon>Pseudomonadaceae</taxon>
        <taxon>Pseudomonas</taxon>
    </lineage>
</organism>
<dbReference type="InterPro" id="IPR003497">
    <property type="entry name" value="BRO_N_domain"/>
</dbReference>
<feature type="domain" description="Bro-N" evidence="1">
    <location>
        <begin position="3"/>
        <end position="108"/>
    </location>
</feature>